<keyword evidence="1" id="KW-0547">Nucleotide-binding</keyword>
<keyword evidence="2" id="KW-0067">ATP-binding</keyword>
<dbReference type="GO" id="GO:0140662">
    <property type="term" value="F:ATP-dependent protein folding chaperone"/>
    <property type="evidence" value="ECO:0007669"/>
    <property type="project" value="InterPro"/>
</dbReference>
<dbReference type="Pfam" id="PF00012">
    <property type="entry name" value="HSP70"/>
    <property type="match status" value="1"/>
</dbReference>
<proteinExistence type="predicted"/>
<organism evidence="3 4">
    <name type="scientific">Papaver nudicaule</name>
    <name type="common">Iceland poppy</name>
    <dbReference type="NCBI Taxonomy" id="74823"/>
    <lineage>
        <taxon>Eukaryota</taxon>
        <taxon>Viridiplantae</taxon>
        <taxon>Streptophyta</taxon>
        <taxon>Embryophyta</taxon>
        <taxon>Tracheophyta</taxon>
        <taxon>Spermatophyta</taxon>
        <taxon>Magnoliopsida</taxon>
        <taxon>Ranunculales</taxon>
        <taxon>Papaveraceae</taxon>
        <taxon>Papaveroideae</taxon>
        <taxon>Papaver</taxon>
    </lineage>
</organism>
<accession>A0AA41VP43</accession>
<name>A0AA41VP43_PAPNU</name>
<dbReference type="Gene3D" id="3.30.420.40">
    <property type="match status" value="1"/>
</dbReference>
<keyword evidence="4" id="KW-1185">Reference proteome</keyword>
<dbReference type="EMBL" id="JAJJMA010260365">
    <property type="protein sequence ID" value="MCL7044648.1"/>
    <property type="molecule type" value="Genomic_DNA"/>
</dbReference>
<dbReference type="Proteomes" id="UP001177140">
    <property type="component" value="Unassembled WGS sequence"/>
</dbReference>
<dbReference type="PROSITE" id="PS00297">
    <property type="entry name" value="HSP70_1"/>
    <property type="match status" value="1"/>
</dbReference>
<comment type="caution">
    <text evidence="3">The sequence shown here is derived from an EMBL/GenBank/DDBJ whole genome shotgun (WGS) entry which is preliminary data.</text>
</comment>
<evidence type="ECO:0000256" key="2">
    <source>
        <dbReference type="ARBA" id="ARBA00022840"/>
    </source>
</evidence>
<gene>
    <name evidence="3" type="ORF">MKW94_020521</name>
</gene>
<protein>
    <submittedName>
        <fullName evidence="3">Uncharacterized protein</fullName>
    </submittedName>
</protein>
<reference evidence="3" key="1">
    <citation type="submission" date="2022-03" db="EMBL/GenBank/DDBJ databases">
        <title>A functionally conserved STORR gene fusion in Papaver species that diverged 16.8 million years ago.</title>
        <authorList>
            <person name="Catania T."/>
        </authorList>
    </citation>
    <scope>NUCLEOTIDE SEQUENCE</scope>
    <source>
        <strain evidence="3">S-191538</strain>
    </source>
</reference>
<dbReference type="InterPro" id="IPR013126">
    <property type="entry name" value="Hsp_70_fam"/>
</dbReference>
<feature type="non-terminal residue" evidence="3">
    <location>
        <position position="1"/>
    </location>
</feature>
<dbReference type="GO" id="GO:0005524">
    <property type="term" value="F:ATP binding"/>
    <property type="evidence" value="ECO:0007669"/>
    <property type="project" value="UniProtKB-KW"/>
</dbReference>
<dbReference type="AlphaFoldDB" id="A0AA41VP43"/>
<sequence>MATSILLRSARSALKSTDLATRCLPVTGATAWPAAPLSQRLGSLGSFARLFSTKPPGNDVIGIDLGTTNSCVAVMEGK</sequence>
<evidence type="ECO:0000313" key="4">
    <source>
        <dbReference type="Proteomes" id="UP001177140"/>
    </source>
</evidence>
<dbReference type="InterPro" id="IPR018181">
    <property type="entry name" value="Heat_shock_70_CS"/>
</dbReference>
<evidence type="ECO:0000256" key="1">
    <source>
        <dbReference type="ARBA" id="ARBA00022741"/>
    </source>
</evidence>
<evidence type="ECO:0000313" key="3">
    <source>
        <dbReference type="EMBL" id="MCL7044648.1"/>
    </source>
</evidence>